<dbReference type="AlphaFoldDB" id="A0A0G0TRS3"/>
<feature type="non-terminal residue" evidence="1">
    <location>
        <position position="1"/>
    </location>
</feature>
<sequence length="137" mass="15178">FSSCSGPRAVQPDEDHYIYTISVRVFPRESCPLYRKLDSLLAGGYERKEKYLGWVESPLGDSCFASIGKGWITENPKTIGIFFTAGGVMKGDNGNSPCTFFISENCYLSTSNYQSPSADGELSWTPVIWAIAQLQKK</sequence>
<dbReference type="Proteomes" id="UP000034749">
    <property type="component" value="Unassembled WGS sequence"/>
</dbReference>
<accession>A0A0G0TRS3</accession>
<evidence type="ECO:0000313" key="2">
    <source>
        <dbReference type="Proteomes" id="UP000034749"/>
    </source>
</evidence>
<evidence type="ECO:0000313" key="1">
    <source>
        <dbReference type="EMBL" id="KKR79663.1"/>
    </source>
</evidence>
<gene>
    <name evidence="1" type="ORF">UU24_C0004G0001</name>
</gene>
<proteinExistence type="predicted"/>
<comment type="caution">
    <text evidence="1">The sequence shown here is derived from an EMBL/GenBank/DDBJ whole genome shotgun (WGS) entry which is preliminary data.</text>
</comment>
<dbReference type="EMBL" id="LBZW01000004">
    <property type="protein sequence ID" value="KKR79663.1"/>
    <property type="molecule type" value="Genomic_DNA"/>
</dbReference>
<protein>
    <submittedName>
        <fullName evidence="1">Uncharacterized protein</fullName>
    </submittedName>
</protein>
<name>A0A0G0TRS3_9BACT</name>
<reference evidence="1 2" key="1">
    <citation type="journal article" date="2015" name="Nature">
        <title>rRNA introns, odd ribosomes, and small enigmatic genomes across a large radiation of phyla.</title>
        <authorList>
            <person name="Brown C.T."/>
            <person name="Hug L.A."/>
            <person name="Thomas B.C."/>
            <person name="Sharon I."/>
            <person name="Castelle C.J."/>
            <person name="Singh A."/>
            <person name="Wilkins M.J."/>
            <person name="Williams K.H."/>
            <person name="Banfield J.F."/>
        </authorList>
    </citation>
    <scope>NUCLEOTIDE SEQUENCE [LARGE SCALE GENOMIC DNA]</scope>
</reference>
<organism evidence="1 2">
    <name type="scientific">Candidatus Nomurabacteria bacterium GW2011_GWA2_40_9</name>
    <dbReference type="NCBI Taxonomy" id="1618734"/>
    <lineage>
        <taxon>Bacteria</taxon>
        <taxon>Candidatus Nomuraibacteriota</taxon>
    </lineage>
</organism>